<evidence type="ECO:0000313" key="9">
    <source>
        <dbReference type="EMBL" id="KPJ65442.1"/>
    </source>
</evidence>
<dbReference type="Gene3D" id="3.60.70.12">
    <property type="entry name" value="L-amino peptidase D-ALA esterase/amidase"/>
    <property type="match status" value="1"/>
</dbReference>
<dbReference type="GO" id="GO:0006526">
    <property type="term" value="P:L-arginine biosynthetic process"/>
    <property type="evidence" value="ECO:0007669"/>
    <property type="project" value="UniProtKB-UniRule"/>
</dbReference>
<evidence type="ECO:0000256" key="7">
    <source>
        <dbReference type="ARBA" id="ARBA00023315"/>
    </source>
</evidence>
<feature type="chain" id="PRO_5023384882" description="Arginine biosynthesis bifunctional protein ArgJ alpha chain" evidence="8">
    <location>
        <begin position="1"/>
        <end position="182"/>
    </location>
</feature>
<accession>A0A0S7XSI3</accession>
<dbReference type="PANTHER" id="PTHR23100:SF0">
    <property type="entry name" value="ARGININE BIOSYNTHESIS BIFUNCTIONAL PROTEIN ARGJ, MITOCHONDRIAL"/>
    <property type="match status" value="1"/>
</dbReference>
<dbReference type="InterPro" id="IPR002813">
    <property type="entry name" value="Arg_biosynth_ArgJ"/>
</dbReference>
<evidence type="ECO:0000256" key="1">
    <source>
        <dbReference type="ARBA" id="ARBA00006774"/>
    </source>
</evidence>
<evidence type="ECO:0000313" key="10">
    <source>
        <dbReference type="Proteomes" id="UP000051861"/>
    </source>
</evidence>
<comment type="caution">
    <text evidence="9">The sequence shown here is derived from an EMBL/GenBank/DDBJ whole genome shotgun (WGS) entry which is preliminary data.</text>
</comment>
<comment type="catalytic activity">
    <reaction evidence="8">
        <text>N(2)-acetyl-L-ornithine + L-glutamate = N-acetyl-L-glutamate + L-ornithine</text>
        <dbReference type="Rhea" id="RHEA:15349"/>
        <dbReference type="ChEBI" id="CHEBI:29985"/>
        <dbReference type="ChEBI" id="CHEBI:44337"/>
        <dbReference type="ChEBI" id="CHEBI:46911"/>
        <dbReference type="ChEBI" id="CHEBI:57805"/>
        <dbReference type="EC" id="2.3.1.35"/>
    </reaction>
</comment>
<keyword evidence="8" id="KW-0511">Multifunctional enzyme</keyword>
<feature type="site" description="Involved in the stabilization of negative charge on the oxyanion by the formation of the oxyanion hole" evidence="8">
    <location>
        <position position="113"/>
    </location>
</feature>
<feature type="binding site" evidence="8">
    <location>
        <position position="265"/>
    </location>
    <ligand>
        <name>substrate</name>
    </ligand>
</feature>
<keyword evidence="3 8" id="KW-0055">Arginine biosynthesis</keyword>
<evidence type="ECO:0000256" key="6">
    <source>
        <dbReference type="ARBA" id="ARBA00022813"/>
    </source>
</evidence>
<dbReference type="SUPFAM" id="SSF56266">
    <property type="entry name" value="DmpA/ArgJ-like"/>
    <property type="match status" value="1"/>
</dbReference>
<dbReference type="NCBIfam" id="NF003802">
    <property type="entry name" value="PRK05388.1"/>
    <property type="match status" value="1"/>
</dbReference>
<evidence type="ECO:0000256" key="5">
    <source>
        <dbReference type="ARBA" id="ARBA00022679"/>
    </source>
</evidence>
<comment type="subcellular location">
    <subcellularLocation>
        <location evidence="8">Cytoplasm</location>
    </subcellularLocation>
</comment>
<dbReference type="FunFam" id="3.60.70.12:FF:000001">
    <property type="entry name" value="Arginine biosynthesis bifunctional protein ArgJ, chloroplastic"/>
    <property type="match status" value="1"/>
</dbReference>
<feature type="active site" description="Nucleophile" evidence="8">
    <location>
        <position position="183"/>
    </location>
</feature>
<comment type="subunit">
    <text evidence="2 8">Heterotetramer of two alpha and two beta chains.</text>
</comment>
<feature type="chain" id="PRO_5023384881" description="Arginine biosynthesis bifunctional protein ArgJ beta chain" evidence="8">
    <location>
        <begin position="183"/>
        <end position="371"/>
    </location>
</feature>
<feature type="binding site" evidence="8">
    <location>
        <position position="183"/>
    </location>
    <ligand>
        <name>substrate</name>
    </ligand>
</feature>
<dbReference type="GO" id="GO:0005737">
    <property type="term" value="C:cytoplasm"/>
    <property type="evidence" value="ECO:0007669"/>
    <property type="project" value="UniProtKB-SubCell"/>
</dbReference>
<sequence length="371" mass="39451">MKKIKGGITAPKGFKAAGIACGIKKSGKPDLALIYSEVPASAAAVFTTNQVKGAPVLVSQKQIKKNTAQAIISNSGNANTWTGKKGLKDAWKMVAETAKSLGIPSGRVLITSTGVIAKPLPMEKIIPGIRRIAKKLSPAGGKAAAHAILTTDTRIKEIAIKVGKITIGGMAKGAGMIAPGMATMHAFIMTDAKIDKRLLQKILKQAVSKSFNLISVDACMSTSDSVMVLANGLSKSEIRNPKSEFVKAFEYVCEYLAKEIARDGEGATKLITAKAVGARNEKDARAVVKALINSFLLKAAVYGRDKNVGRILQAVGTTSAKVNWKKFKFNWKIGAKEDMITVNLGVGKTSVVEWGCDLTEGYVRINAKYRT</sequence>
<dbReference type="GO" id="GO:0004358">
    <property type="term" value="F:L-glutamate N-acetyltransferase activity, acting on acetyl-L-ornithine as donor"/>
    <property type="evidence" value="ECO:0007669"/>
    <property type="project" value="UniProtKB-UniRule"/>
</dbReference>
<organism evidence="9 10">
    <name type="scientific">candidate division WOR-1 bacterium DG_54_3</name>
    <dbReference type="NCBI Taxonomy" id="1703775"/>
    <lineage>
        <taxon>Bacteria</taxon>
        <taxon>Bacillati</taxon>
        <taxon>Saganbacteria</taxon>
    </lineage>
</organism>
<keyword evidence="6 8" id="KW-0068">Autocatalytic cleavage</keyword>
<dbReference type="InterPro" id="IPR042195">
    <property type="entry name" value="ArgJ_beta_C"/>
</dbReference>
<keyword evidence="4 8" id="KW-0028">Amino-acid biosynthesis</keyword>
<dbReference type="InterPro" id="IPR016117">
    <property type="entry name" value="ArgJ-like_dom_sf"/>
</dbReference>
<dbReference type="Proteomes" id="UP000051861">
    <property type="component" value="Unassembled WGS sequence"/>
</dbReference>
<evidence type="ECO:0000256" key="8">
    <source>
        <dbReference type="HAMAP-Rule" id="MF_01106"/>
    </source>
</evidence>
<dbReference type="EC" id="2.3.1.1" evidence="8"/>
<comment type="similarity">
    <text evidence="1 8">Belongs to the ArgJ family.</text>
</comment>
<dbReference type="GO" id="GO:0004042">
    <property type="term" value="F:L-glutamate N-acetyltransferase activity"/>
    <property type="evidence" value="ECO:0007669"/>
    <property type="project" value="UniProtKB-UniRule"/>
</dbReference>
<evidence type="ECO:0000256" key="2">
    <source>
        <dbReference type="ARBA" id="ARBA00011475"/>
    </source>
</evidence>
<gene>
    <name evidence="8" type="primary">argJ</name>
    <name evidence="9" type="ORF">AMJ44_10150</name>
</gene>
<comment type="function">
    <text evidence="8">Catalyzes two activities which are involved in the cyclic version of arginine biosynthesis: the synthesis of N-acetylglutamate from glutamate and acetyl-CoA as the acetyl donor, and of ornithine by transacetylation between N(2)-acetylornithine and glutamate.</text>
</comment>
<reference evidence="9 10" key="1">
    <citation type="journal article" date="2015" name="Microbiome">
        <title>Genomic resolution of linkages in carbon, nitrogen, and sulfur cycling among widespread estuary sediment bacteria.</title>
        <authorList>
            <person name="Baker B.J."/>
            <person name="Lazar C.S."/>
            <person name="Teske A.P."/>
            <person name="Dick G.J."/>
        </authorList>
    </citation>
    <scope>NUCLEOTIDE SEQUENCE [LARGE SCALE GENOMIC DNA]</scope>
    <source>
        <strain evidence="9">DG_54_3</strain>
    </source>
</reference>
<feature type="site" description="Involved in the stabilization of negative charge on the oxyanion by the formation of the oxyanion hole" evidence="8">
    <location>
        <position position="114"/>
    </location>
</feature>
<keyword evidence="5 8" id="KW-0808">Transferase</keyword>
<dbReference type="PANTHER" id="PTHR23100">
    <property type="entry name" value="ARGININE BIOSYNTHESIS BIFUNCTIONAL PROTEIN ARGJ"/>
    <property type="match status" value="1"/>
</dbReference>
<dbReference type="Gene3D" id="3.10.20.340">
    <property type="entry name" value="ArgJ beta chain, C-terminal domain"/>
    <property type="match status" value="2"/>
</dbReference>
<feature type="binding site" evidence="8">
    <location>
        <position position="172"/>
    </location>
    <ligand>
        <name>substrate</name>
    </ligand>
</feature>
<feature type="binding site" evidence="8">
    <location>
        <position position="150"/>
    </location>
    <ligand>
        <name>substrate</name>
    </ligand>
</feature>
<dbReference type="GO" id="GO:0006592">
    <property type="term" value="P:ornithine biosynthetic process"/>
    <property type="evidence" value="ECO:0007669"/>
    <property type="project" value="TreeGrafter"/>
</dbReference>
<comment type="pathway">
    <text evidence="8">Amino-acid biosynthesis; L-arginine biosynthesis; N(2)-acetyl-L-ornithine from L-glutamate: step 1/4.</text>
</comment>
<dbReference type="EMBL" id="LIZX01000116">
    <property type="protein sequence ID" value="KPJ65442.1"/>
    <property type="molecule type" value="Genomic_DNA"/>
</dbReference>
<feature type="binding site" evidence="8">
    <location>
        <position position="371"/>
    </location>
    <ligand>
        <name>substrate</name>
    </ligand>
</feature>
<evidence type="ECO:0000256" key="3">
    <source>
        <dbReference type="ARBA" id="ARBA00022571"/>
    </source>
</evidence>
<keyword evidence="8" id="KW-0963">Cytoplasm</keyword>
<dbReference type="PATRIC" id="fig|1703775.3.peg.641"/>
<comment type="catalytic activity">
    <reaction evidence="8">
        <text>L-glutamate + acetyl-CoA = N-acetyl-L-glutamate + CoA + H(+)</text>
        <dbReference type="Rhea" id="RHEA:24292"/>
        <dbReference type="ChEBI" id="CHEBI:15378"/>
        <dbReference type="ChEBI" id="CHEBI:29985"/>
        <dbReference type="ChEBI" id="CHEBI:44337"/>
        <dbReference type="ChEBI" id="CHEBI:57287"/>
        <dbReference type="ChEBI" id="CHEBI:57288"/>
        <dbReference type="EC" id="2.3.1.1"/>
    </reaction>
</comment>
<feature type="site" description="Cleavage; by autolysis" evidence="8">
    <location>
        <begin position="182"/>
        <end position="183"/>
    </location>
</feature>
<dbReference type="EC" id="2.3.1.35" evidence="8"/>
<feature type="binding site" evidence="8">
    <location>
        <position position="366"/>
    </location>
    <ligand>
        <name>substrate</name>
    </ligand>
</feature>
<dbReference type="Pfam" id="PF01960">
    <property type="entry name" value="ArgJ"/>
    <property type="match status" value="1"/>
</dbReference>
<keyword evidence="7 8" id="KW-0012">Acyltransferase</keyword>
<proteinExistence type="inferred from homology"/>
<protein>
    <recommendedName>
        <fullName evidence="8">Arginine biosynthesis bifunctional protein ArgJ</fullName>
    </recommendedName>
    <domain>
        <recommendedName>
            <fullName evidence="8">Glutamate N-acetyltransferase</fullName>
            <ecNumber evidence="8">2.3.1.35</ecNumber>
        </recommendedName>
        <alternativeName>
            <fullName evidence="8">Ornithine acetyltransferase</fullName>
            <shortName evidence="8">OATase</shortName>
        </alternativeName>
        <alternativeName>
            <fullName evidence="8">Ornithine transacetylase</fullName>
        </alternativeName>
    </domain>
    <domain>
        <recommendedName>
            <fullName evidence="8">Amino-acid acetyltransferase</fullName>
            <ecNumber evidence="8">2.3.1.1</ecNumber>
        </recommendedName>
        <alternativeName>
            <fullName evidence="8">N-acetylglutamate synthase</fullName>
            <shortName evidence="8">AGSase</shortName>
        </alternativeName>
    </domain>
    <component>
        <recommendedName>
            <fullName evidence="8">Arginine biosynthesis bifunctional protein ArgJ alpha chain</fullName>
        </recommendedName>
    </component>
    <component>
        <recommendedName>
            <fullName evidence="8">Arginine biosynthesis bifunctional protein ArgJ beta chain</fullName>
        </recommendedName>
    </component>
</protein>
<name>A0A0S7XSI3_UNCSA</name>
<dbReference type="UniPathway" id="UPA00068">
    <property type="reaction ID" value="UER00106"/>
</dbReference>
<dbReference type="AlphaFoldDB" id="A0A0S7XSI3"/>
<dbReference type="HAMAP" id="MF_01106">
    <property type="entry name" value="ArgJ"/>
    <property type="match status" value="1"/>
</dbReference>
<dbReference type="NCBIfam" id="TIGR00120">
    <property type="entry name" value="ArgJ"/>
    <property type="match status" value="1"/>
</dbReference>
<dbReference type="CDD" id="cd02152">
    <property type="entry name" value="OAT"/>
    <property type="match status" value="1"/>
</dbReference>
<comment type="pathway">
    <text evidence="8">Amino-acid biosynthesis; L-arginine biosynthesis; L-ornithine and N-acetyl-L-glutamate from L-glutamate and N(2)-acetyl-L-ornithine (cyclic): step 1/1.</text>
</comment>
<evidence type="ECO:0000256" key="4">
    <source>
        <dbReference type="ARBA" id="ARBA00022605"/>
    </source>
</evidence>